<reference evidence="3 4" key="1">
    <citation type="journal article" date="2014" name="Genome Announc.">
        <title>Complete Genome Sequence of Polychlorinated Biphenyl Degrader Comamonas testosteroni TK102 (NBRC 109938).</title>
        <authorList>
            <person name="Fukuda K."/>
            <person name="Hosoyama A."/>
            <person name="Tsuchikane K."/>
            <person name="Ohji S."/>
            <person name="Yamazoe A."/>
            <person name="Fujita N."/>
            <person name="Shintani M."/>
            <person name="Kimbara K."/>
        </authorList>
    </citation>
    <scope>NUCLEOTIDE SEQUENCE [LARGE SCALE GENOMIC DNA]</scope>
    <source>
        <strain evidence="3">TK102</strain>
    </source>
</reference>
<evidence type="ECO:0000313" key="3">
    <source>
        <dbReference type="EMBL" id="AIJ49678.1"/>
    </source>
</evidence>
<dbReference type="HOGENOM" id="CLU_021240_1_1_4"/>
<evidence type="ECO:0000259" key="2">
    <source>
        <dbReference type="Pfam" id="PF20469"/>
    </source>
</evidence>
<name>A0A076PVH1_COMTE</name>
<evidence type="ECO:0000259" key="1">
    <source>
        <dbReference type="Pfam" id="PF13175"/>
    </source>
</evidence>
<dbReference type="InterPro" id="IPR041685">
    <property type="entry name" value="AAA_GajA/Old/RecF-like"/>
</dbReference>
<dbReference type="SUPFAM" id="SSF52540">
    <property type="entry name" value="P-loop containing nucleoside triphosphate hydrolases"/>
    <property type="match status" value="1"/>
</dbReference>
<dbReference type="Pfam" id="PF13175">
    <property type="entry name" value="AAA_15"/>
    <property type="match status" value="2"/>
</dbReference>
<dbReference type="Proteomes" id="UP000028782">
    <property type="component" value="Chromosome"/>
</dbReference>
<dbReference type="EMBL" id="CP006704">
    <property type="protein sequence ID" value="AIJ49678.1"/>
    <property type="molecule type" value="Genomic_DNA"/>
</dbReference>
<proteinExistence type="predicted"/>
<evidence type="ECO:0008006" key="5">
    <source>
        <dbReference type="Google" id="ProtNLM"/>
    </source>
</evidence>
<dbReference type="PANTHER" id="PTHR43581:SF4">
    <property type="entry name" value="ATP_GTP PHOSPHATASE"/>
    <property type="match status" value="1"/>
</dbReference>
<dbReference type="InterPro" id="IPR051396">
    <property type="entry name" value="Bact_Antivir_Def_Nuclease"/>
</dbReference>
<dbReference type="InterPro" id="IPR027417">
    <property type="entry name" value="P-loop_NTPase"/>
</dbReference>
<dbReference type="AlphaFoldDB" id="A0A076PVH1"/>
<accession>A0A076PVH1</accession>
<sequence length="583" mass="65123">MYLHELRIQGFRRFHDLKLQFKKGLNVLIGPNNGGKTAVVDALRVLLSASDEGSLRLTELDLHQPEAGSRSTEAKFNFIFRGLSEQEHADFITALRPIAAGDNSGERYEAWFTVQYSKADSESRLKLRRWVGEHEENPLTTEMLEELRAVYLQPLRDPASGLKPGRYSQLAKLLHRLSKQPERDALELHLKQIDQDLKPLPPLSTTNTVIGERHAAMLGKELAQLLDLELSPSDFARFASRIGMSVGGMEVEQNGLGFNNLIFMAVVLSELALNNAVSYCGLIVEEPEAHLHPQLQAVLLDYLKTVEKPEQGQRPVQVFVTSHSPNFAALADLDSICCIYDSPTGPAVFAPRDVKFETGQKEKLQRYLNVTRAELFFARRLILVEGTAELFLLDALAGKASIDLRKHSVSIISTDGLNFDCFLPLFGKNAMQIPVAVITDADPPADVFPRKAQALQLSENAEKLQKLEDDFVKLFFAHKTLEYDLALNRSSRDQMLSTLKQMHPKICADIELGIIFGGKPHELAKEVFSGMFVSRSVKKGSFAQLLAFEIANSEENVVLPRYLKKALMFVTTATPKNNDDDVL</sequence>
<dbReference type="KEGG" id="ctes:O987_28155"/>
<feature type="domain" description="Endonuclease GajA/Old nuclease/RecF-like AAA" evidence="1">
    <location>
        <begin position="1"/>
        <end position="80"/>
    </location>
</feature>
<dbReference type="CDD" id="cd01026">
    <property type="entry name" value="TOPRIM_OLD"/>
    <property type="match status" value="1"/>
</dbReference>
<evidence type="ECO:0000313" key="4">
    <source>
        <dbReference type="Proteomes" id="UP000028782"/>
    </source>
</evidence>
<organism evidence="3 4">
    <name type="scientific">Comamonas testosteroni TK102</name>
    <dbReference type="NCBI Taxonomy" id="1392005"/>
    <lineage>
        <taxon>Bacteria</taxon>
        <taxon>Pseudomonadati</taxon>
        <taxon>Pseudomonadota</taxon>
        <taxon>Betaproteobacteria</taxon>
        <taxon>Burkholderiales</taxon>
        <taxon>Comamonadaceae</taxon>
        <taxon>Comamonas</taxon>
    </lineage>
</organism>
<gene>
    <name evidence="3" type="ORF">O987_28155</name>
</gene>
<dbReference type="PANTHER" id="PTHR43581">
    <property type="entry name" value="ATP/GTP PHOSPHATASE"/>
    <property type="match status" value="1"/>
</dbReference>
<feature type="domain" description="Endonuclease GajA/Old nuclease/RecF-like AAA" evidence="1">
    <location>
        <begin position="247"/>
        <end position="328"/>
    </location>
</feature>
<dbReference type="RefSeq" id="WP_051962270.1">
    <property type="nucleotide sequence ID" value="NZ_CP006704.1"/>
</dbReference>
<dbReference type="Gene3D" id="3.40.50.300">
    <property type="entry name" value="P-loop containing nucleotide triphosphate hydrolases"/>
    <property type="match status" value="1"/>
</dbReference>
<dbReference type="InterPro" id="IPR034139">
    <property type="entry name" value="TOPRIM_OLD"/>
</dbReference>
<dbReference type="Pfam" id="PF20469">
    <property type="entry name" value="OLD-like_TOPRIM"/>
    <property type="match status" value="1"/>
</dbReference>
<protein>
    <recommendedName>
        <fullName evidence="5">ATP-dependent endonuclease</fullName>
    </recommendedName>
</protein>
<feature type="domain" description="OLD protein-like TOPRIM" evidence="2">
    <location>
        <begin position="376"/>
        <end position="442"/>
    </location>
</feature>